<protein>
    <submittedName>
        <fullName evidence="2">Uncharacterized protein</fullName>
    </submittedName>
</protein>
<feature type="region of interest" description="Disordered" evidence="1">
    <location>
        <begin position="1"/>
        <end position="27"/>
    </location>
</feature>
<keyword evidence="3" id="KW-1185">Reference proteome</keyword>
<accession>A0A2V1IM50</accession>
<gene>
    <name evidence="2" type="ORF">C5O23_12240</name>
</gene>
<dbReference type="EMBL" id="PUEC01000036">
    <property type="protein sequence ID" value="PWB00605.1"/>
    <property type="molecule type" value="Genomic_DNA"/>
</dbReference>
<feature type="region of interest" description="Disordered" evidence="1">
    <location>
        <begin position="58"/>
        <end position="94"/>
    </location>
</feature>
<sequence>MVYRSNNNANSNAGVSYTNANNDSSNTNAWNGSRLALKALICQNRKYIALRHRRRVATVEAGERATAQPPTGRNAETSRAGVEFSRVSNGSRIT</sequence>
<proteinExistence type="predicted"/>
<dbReference type="AlphaFoldDB" id="A0A2V1IM50"/>
<feature type="compositionally biased region" description="Polar residues" evidence="1">
    <location>
        <begin position="68"/>
        <end position="77"/>
    </location>
</feature>
<name>A0A2V1IM50_9BACT</name>
<evidence type="ECO:0000313" key="3">
    <source>
        <dbReference type="Proteomes" id="UP000244905"/>
    </source>
</evidence>
<dbReference type="Proteomes" id="UP000244905">
    <property type="component" value="Unassembled WGS sequence"/>
</dbReference>
<organism evidence="2 3">
    <name type="scientific">Duncaniella muris</name>
    <dbReference type="NCBI Taxonomy" id="2094150"/>
    <lineage>
        <taxon>Bacteria</taxon>
        <taxon>Pseudomonadati</taxon>
        <taxon>Bacteroidota</taxon>
        <taxon>Bacteroidia</taxon>
        <taxon>Bacteroidales</taxon>
        <taxon>Muribaculaceae</taxon>
        <taxon>Duncaniella</taxon>
    </lineage>
</organism>
<evidence type="ECO:0000256" key="1">
    <source>
        <dbReference type="SAM" id="MobiDB-lite"/>
    </source>
</evidence>
<comment type="caution">
    <text evidence="2">The sequence shown here is derived from an EMBL/GenBank/DDBJ whole genome shotgun (WGS) entry which is preliminary data.</text>
</comment>
<reference evidence="3" key="1">
    <citation type="submission" date="2018-02" db="EMBL/GenBank/DDBJ databases">
        <authorList>
            <person name="Clavel T."/>
            <person name="Strowig T."/>
        </authorList>
    </citation>
    <scope>NUCLEOTIDE SEQUENCE [LARGE SCALE GENOMIC DNA]</scope>
    <source>
        <strain evidence="3">DSM 103720</strain>
    </source>
</reference>
<evidence type="ECO:0000313" key="2">
    <source>
        <dbReference type="EMBL" id="PWB00605.1"/>
    </source>
</evidence>